<dbReference type="CDD" id="cd20071">
    <property type="entry name" value="SET_SMYD"/>
    <property type="match status" value="1"/>
</dbReference>
<dbReference type="Proteomes" id="UP000285146">
    <property type="component" value="Unassembled WGS sequence"/>
</dbReference>
<protein>
    <submittedName>
        <fullName evidence="8">Uncharacterized protein</fullName>
    </submittedName>
</protein>
<comment type="caution">
    <text evidence="8">The sequence shown here is derived from an EMBL/GenBank/DDBJ whole genome shotgun (WGS) entry which is preliminary data.</text>
</comment>
<dbReference type="InterPro" id="IPR046341">
    <property type="entry name" value="SET_dom_sf"/>
</dbReference>
<evidence type="ECO:0000256" key="3">
    <source>
        <dbReference type="ARBA" id="ARBA00022833"/>
    </source>
</evidence>
<dbReference type="SUPFAM" id="SSF82199">
    <property type="entry name" value="SET domain"/>
    <property type="match status" value="1"/>
</dbReference>
<reference evidence="8 9" key="1">
    <citation type="submission" date="2015-09" db="EMBL/GenBank/DDBJ databases">
        <title>Host preference determinants of Valsa canker pathogens revealed by comparative genomics.</title>
        <authorList>
            <person name="Yin Z."/>
            <person name="Huang L."/>
        </authorList>
    </citation>
    <scope>NUCLEOTIDE SEQUENCE [LARGE SCALE GENOMIC DNA]</scope>
    <source>
        <strain evidence="8 9">SXYLt</strain>
    </source>
</reference>
<evidence type="ECO:0000313" key="9">
    <source>
        <dbReference type="Proteomes" id="UP000285146"/>
    </source>
</evidence>
<dbReference type="InterPro" id="IPR001214">
    <property type="entry name" value="SET_dom"/>
</dbReference>
<keyword evidence="1" id="KW-0479">Metal-binding</keyword>
<dbReference type="PROSITE" id="PS50865">
    <property type="entry name" value="ZF_MYND_2"/>
    <property type="match status" value="1"/>
</dbReference>
<dbReference type="InParanoid" id="A0A423XDC9"/>
<organism evidence="8 9">
    <name type="scientific">Cytospora leucostoma</name>
    <dbReference type="NCBI Taxonomy" id="1230097"/>
    <lineage>
        <taxon>Eukaryota</taxon>
        <taxon>Fungi</taxon>
        <taxon>Dikarya</taxon>
        <taxon>Ascomycota</taxon>
        <taxon>Pezizomycotina</taxon>
        <taxon>Sordariomycetes</taxon>
        <taxon>Sordariomycetidae</taxon>
        <taxon>Diaporthales</taxon>
        <taxon>Cytosporaceae</taxon>
        <taxon>Cytospora</taxon>
    </lineage>
</organism>
<dbReference type="Gene3D" id="2.170.270.10">
    <property type="entry name" value="SET domain"/>
    <property type="match status" value="1"/>
</dbReference>
<dbReference type="PANTHER" id="PTHR12197:SF251">
    <property type="entry name" value="EG:BACR7C10.4 PROTEIN"/>
    <property type="match status" value="1"/>
</dbReference>
<dbReference type="InterPro" id="IPR050869">
    <property type="entry name" value="H3K4_H4K5_MeTrfase"/>
</dbReference>
<dbReference type="PROSITE" id="PS50280">
    <property type="entry name" value="SET"/>
    <property type="match status" value="1"/>
</dbReference>
<feature type="domain" description="SET" evidence="6">
    <location>
        <begin position="26"/>
        <end position="283"/>
    </location>
</feature>
<evidence type="ECO:0000259" key="7">
    <source>
        <dbReference type="PROSITE" id="PS50865"/>
    </source>
</evidence>
<dbReference type="InterPro" id="IPR002893">
    <property type="entry name" value="Znf_MYND"/>
</dbReference>
<evidence type="ECO:0000256" key="4">
    <source>
        <dbReference type="PROSITE-ProRule" id="PRU00134"/>
    </source>
</evidence>
<dbReference type="EMBL" id="LKEB01000016">
    <property type="protein sequence ID" value="ROW14070.1"/>
    <property type="molecule type" value="Genomic_DNA"/>
</dbReference>
<evidence type="ECO:0000256" key="5">
    <source>
        <dbReference type="SAM" id="MobiDB-lite"/>
    </source>
</evidence>
<gene>
    <name evidence="8" type="ORF">VPNG_04084</name>
</gene>
<dbReference type="Pfam" id="PF00856">
    <property type="entry name" value="SET"/>
    <property type="match status" value="1"/>
</dbReference>
<dbReference type="OrthoDB" id="5945798at2759"/>
<name>A0A423XDC9_9PEZI</name>
<sequence length="588" mass="65882">MSGQTKKPFHDQPGLGDHILRHVAESGVALRIGPSSITDAGSGLFAVNDIPAGSDIFRSQPFLLVCESAIDGICDWCLLNRNSSVHPDGRFYTSLDKRPDISPCSRCRVAQYCSKDCQAKAWKAYHKYECAMLKESPDVASLEQALCRLLLWLKKNVLSKDDFRFLTALETHFETRMDRNREQSNGDFDIDQALAVATNAQIATKSTLDLSIIQRLYHAVLTNAFTIRPPELEQAYGICLDLVVSLINHCCDENAHVFFEGRELRCRALKDIPAGSEITVCYQDTRQDVLHRRRALKEQFDIICNCAKCKAEMQEHLEADVKHDDYIETLRDAQGKLDKLQYNYATAFENYTARNIRAVLEYQNKLLDIEKEVYHGGNWPSHMEPMPTALRTLGCMFRDLGCVVGLEFILKGTLYTRHHSGPSWVLDLMCVVKYMILIAQSNDDDDLKWTGAGHPDVLGGRATLRDVARGYMTIVCVDGKFTFGLDAKYVQALYKMAGDILERRGDPDIGTDEFSLRFEKAQERLMAWAKMKPSRGLELPSRQVIMGLKKDSEAPKAGCVGGGQKGGPSPPVSALALQSRSLEQELPS</sequence>
<dbReference type="PANTHER" id="PTHR12197">
    <property type="entry name" value="HISTONE-LYSINE N-METHYLTRANSFERASE SMYD"/>
    <property type="match status" value="1"/>
</dbReference>
<keyword evidence="2 4" id="KW-0863">Zinc-finger</keyword>
<keyword evidence="9" id="KW-1185">Reference proteome</keyword>
<keyword evidence="3" id="KW-0862">Zinc</keyword>
<evidence type="ECO:0000259" key="6">
    <source>
        <dbReference type="PROSITE" id="PS50280"/>
    </source>
</evidence>
<dbReference type="Pfam" id="PF01753">
    <property type="entry name" value="zf-MYND"/>
    <property type="match status" value="1"/>
</dbReference>
<feature type="domain" description="MYND-type" evidence="7">
    <location>
        <begin position="74"/>
        <end position="130"/>
    </location>
</feature>
<evidence type="ECO:0000256" key="1">
    <source>
        <dbReference type="ARBA" id="ARBA00022723"/>
    </source>
</evidence>
<dbReference type="GO" id="GO:0008270">
    <property type="term" value="F:zinc ion binding"/>
    <property type="evidence" value="ECO:0007669"/>
    <property type="project" value="UniProtKB-KW"/>
</dbReference>
<accession>A0A423XDC9</accession>
<dbReference type="STRING" id="1230097.A0A423XDC9"/>
<dbReference type="GO" id="GO:0005634">
    <property type="term" value="C:nucleus"/>
    <property type="evidence" value="ECO:0007669"/>
    <property type="project" value="TreeGrafter"/>
</dbReference>
<dbReference type="Gene3D" id="6.10.140.2220">
    <property type="match status" value="1"/>
</dbReference>
<dbReference type="AlphaFoldDB" id="A0A423XDC9"/>
<feature type="region of interest" description="Disordered" evidence="5">
    <location>
        <begin position="553"/>
        <end position="588"/>
    </location>
</feature>
<dbReference type="Gene3D" id="1.10.220.160">
    <property type="match status" value="1"/>
</dbReference>
<feature type="compositionally biased region" description="Polar residues" evidence="5">
    <location>
        <begin position="576"/>
        <end position="588"/>
    </location>
</feature>
<evidence type="ECO:0000256" key="2">
    <source>
        <dbReference type="ARBA" id="ARBA00022771"/>
    </source>
</evidence>
<evidence type="ECO:0000313" key="8">
    <source>
        <dbReference type="EMBL" id="ROW14070.1"/>
    </source>
</evidence>
<dbReference type="SMART" id="SM00317">
    <property type="entry name" value="SET"/>
    <property type="match status" value="1"/>
</dbReference>
<proteinExistence type="predicted"/>